<feature type="region of interest" description="Disordered" evidence="1">
    <location>
        <begin position="47"/>
        <end position="69"/>
    </location>
</feature>
<accession>A0A7Y1F7Y3</accession>
<evidence type="ECO:0000313" key="2">
    <source>
        <dbReference type="EMBL" id="NMY08496.1"/>
    </source>
</evidence>
<dbReference type="EMBL" id="JAAQWG010000010">
    <property type="protein sequence ID" value="NMY08496.1"/>
    <property type="molecule type" value="Genomic_DNA"/>
</dbReference>
<sequence length="129" mass="14724">MRRYQVNGCDTQRRQCFQFVRLGNAILIRVDPYFDTVKITAAGQRVDQRGIPRKNRTPGSGERRERRKAIFPNRRLASRYREGLTKPLGSIVDSPIAVGVKHQDAIVRPDPAHRAFCPIGIMIEHCVTL</sequence>
<evidence type="ECO:0000313" key="3">
    <source>
        <dbReference type="Proteomes" id="UP000537729"/>
    </source>
</evidence>
<dbReference type="AlphaFoldDB" id="A0A7Y1F7Y3"/>
<dbReference type="Proteomes" id="UP000537729">
    <property type="component" value="Unassembled WGS sequence"/>
</dbReference>
<protein>
    <submittedName>
        <fullName evidence="2">Uncharacterized protein</fullName>
    </submittedName>
</protein>
<gene>
    <name evidence="2" type="ORF">HBO38_08530</name>
</gene>
<organism evidence="2 3">
    <name type="scientific">Pseudomonas veronii</name>
    <dbReference type="NCBI Taxonomy" id="76761"/>
    <lineage>
        <taxon>Bacteria</taxon>
        <taxon>Pseudomonadati</taxon>
        <taxon>Pseudomonadota</taxon>
        <taxon>Gammaproteobacteria</taxon>
        <taxon>Pseudomonadales</taxon>
        <taxon>Pseudomonadaceae</taxon>
        <taxon>Pseudomonas</taxon>
    </lineage>
</organism>
<comment type="caution">
    <text evidence="2">The sequence shown here is derived from an EMBL/GenBank/DDBJ whole genome shotgun (WGS) entry which is preliminary data.</text>
</comment>
<name>A0A7Y1F7Y3_PSEVE</name>
<evidence type="ECO:0000256" key="1">
    <source>
        <dbReference type="SAM" id="MobiDB-lite"/>
    </source>
</evidence>
<dbReference type="RefSeq" id="WP_169884047.1">
    <property type="nucleotide sequence ID" value="NZ_JAAQWG010000010.1"/>
</dbReference>
<reference evidence="2 3" key="1">
    <citation type="journal article" date="2020" name="Front. Microbiol.">
        <title>Genetic Organization of the aprX-lipA2 Operon Affects the Proteolytic Potential of Pseudomonas Species in Milk.</title>
        <authorList>
            <person name="Maier C."/>
            <person name="Huptas C."/>
            <person name="von Neubeck M."/>
            <person name="Scherer S."/>
            <person name="Wenning M."/>
            <person name="Lucking G."/>
        </authorList>
    </citation>
    <scope>NUCLEOTIDE SEQUENCE [LARGE SCALE GENOMIC DNA]</scope>
    <source>
        <strain evidence="2 3">DSM 16272</strain>
    </source>
</reference>
<proteinExistence type="predicted"/>